<organism evidence="1 2">
    <name type="scientific">Amycolatopsis azurea DSM 43854</name>
    <dbReference type="NCBI Taxonomy" id="1238180"/>
    <lineage>
        <taxon>Bacteria</taxon>
        <taxon>Bacillati</taxon>
        <taxon>Actinomycetota</taxon>
        <taxon>Actinomycetes</taxon>
        <taxon>Pseudonocardiales</taxon>
        <taxon>Pseudonocardiaceae</taxon>
        <taxon>Amycolatopsis</taxon>
    </lineage>
</organism>
<keyword evidence="1" id="KW-0489">Methyltransferase</keyword>
<dbReference type="Gene3D" id="3.40.50.150">
    <property type="entry name" value="Vaccinia Virus protein VP39"/>
    <property type="match status" value="1"/>
</dbReference>
<evidence type="ECO:0000313" key="2">
    <source>
        <dbReference type="Proteomes" id="UP000188551"/>
    </source>
</evidence>
<sequence>MWALEALCDPLTIGILSRLRLPRRCDCLELGAGRGSIARWPATQCLHGSVLATDTDIHHLRRVHEPNLTVVRHDVVDGPEFRPGSFGLIHSRALFTHLPDRDAVLSRVAGWLAPGGWLVVEEPILLPTGMLLDPAVGAALTAFEHLMADALGSDFQWARNMPAALRTAGLVEVDVSGALAVTSGGGAINEFWRVTLAHLGADMVDAGLTDHMTLRHALDRLNDPDYRDFTMAFVCAWGRSTS</sequence>
<dbReference type="InterPro" id="IPR029063">
    <property type="entry name" value="SAM-dependent_MTases_sf"/>
</dbReference>
<keyword evidence="2" id="KW-1185">Reference proteome</keyword>
<keyword evidence="1" id="KW-0808">Transferase</keyword>
<name>A0ABX3J853_9PSEU</name>
<dbReference type="Proteomes" id="UP000188551">
    <property type="component" value="Unassembled WGS sequence"/>
</dbReference>
<comment type="caution">
    <text evidence="1">The sequence shown here is derived from an EMBL/GenBank/DDBJ whole genome shotgun (WGS) entry which is preliminary data.</text>
</comment>
<accession>A0ABX3J853</accession>
<evidence type="ECO:0000313" key="1">
    <source>
        <dbReference type="EMBL" id="OOC02976.1"/>
    </source>
</evidence>
<proteinExistence type="predicted"/>
<dbReference type="SUPFAM" id="SSF53335">
    <property type="entry name" value="S-adenosyl-L-methionine-dependent methyltransferases"/>
    <property type="match status" value="1"/>
</dbReference>
<dbReference type="GO" id="GO:0032259">
    <property type="term" value="P:methylation"/>
    <property type="evidence" value="ECO:0007669"/>
    <property type="project" value="UniProtKB-KW"/>
</dbReference>
<protein>
    <submittedName>
        <fullName evidence="1">SAM-dependent methyltransferase</fullName>
    </submittedName>
</protein>
<dbReference type="Pfam" id="PF13489">
    <property type="entry name" value="Methyltransf_23"/>
    <property type="match status" value="1"/>
</dbReference>
<gene>
    <name evidence="1" type="ORF">B0293_28790</name>
</gene>
<dbReference type="EMBL" id="MUXN01000023">
    <property type="protein sequence ID" value="OOC02976.1"/>
    <property type="molecule type" value="Genomic_DNA"/>
</dbReference>
<reference evidence="1 2" key="1">
    <citation type="submission" date="2017-02" db="EMBL/GenBank/DDBJ databases">
        <title>Amycolatopsis azurea DSM 43854 draft genome.</title>
        <authorList>
            <person name="Mayilraj S."/>
        </authorList>
    </citation>
    <scope>NUCLEOTIDE SEQUENCE [LARGE SCALE GENOMIC DNA]</scope>
    <source>
        <strain evidence="1 2">DSM 43854</strain>
    </source>
</reference>
<dbReference type="CDD" id="cd02440">
    <property type="entry name" value="AdoMet_MTases"/>
    <property type="match status" value="1"/>
</dbReference>
<dbReference type="GO" id="GO:0008168">
    <property type="term" value="F:methyltransferase activity"/>
    <property type="evidence" value="ECO:0007669"/>
    <property type="project" value="UniProtKB-KW"/>
</dbReference>